<dbReference type="PANTHER" id="PTHR13105">
    <property type="entry name" value="MYELOID LEUKEMIA FACTOR"/>
    <property type="match status" value="1"/>
</dbReference>
<dbReference type="GO" id="GO:0005737">
    <property type="term" value="C:cytoplasm"/>
    <property type="evidence" value="ECO:0007669"/>
    <property type="project" value="UniProtKB-SubCell"/>
</dbReference>
<protein>
    <submittedName>
        <fullName evidence="5">Myeloid leukemia factor 2</fullName>
    </submittedName>
</protein>
<dbReference type="Pfam" id="PF10248">
    <property type="entry name" value="Mlf1IP"/>
    <property type="match status" value="2"/>
</dbReference>
<evidence type="ECO:0000313" key="5">
    <source>
        <dbReference type="EMBL" id="CAB3263863.1"/>
    </source>
</evidence>
<comment type="subcellular location">
    <subcellularLocation>
        <location evidence="1">Cytoplasm</location>
    </subcellularLocation>
</comment>
<comment type="similarity">
    <text evidence="2">Belongs to the MLF family.</text>
</comment>
<name>A0A6F9DLM2_9ASCI</name>
<accession>A0A6F9DLM2</accession>
<dbReference type="InterPro" id="IPR019376">
    <property type="entry name" value="Myeloid_leukemia_factor"/>
</dbReference>
<reference evidence="5" key="1">
    <citation type="submission" date="2020-04" db="EMBL/GenBank/DDBJ databases">
        <authorList>
            <person name="Neveu A P."/>
        </authorList>
    </citation>
    <scope>NUCLEOTIDE SEQUENCE</scope>
    <source>
        <tissue evidence="5">Whole embryo</tissue>
    </source>
</reference>
<proteinExistence type="evidence at transcript level"/>
<gene>
    <name evidence="5" type="primary">Mlf2-001</name>
</gene>
<evidence type="ECO:0000256" key="2">
    <source>
        <dbReference type="ARBA" id="ARBA00008332"/>
    </source>
</evidence>
<keyword evidence="3" id="KW-0963">Cytoplasm</keyword>
<organism evidence="5">
    <name type="scientific">Phallusia mammillata</name>
    <dbReference type="NCBI Taxonomy" id="59560"/>
    <lineage>
        <taxon>Eukaryota</taxon>
        <taxon>Metazoa</taxon>
        <taxon>Chordata</taxon>
        <taxon>Tunicata</taxon>
        <taxon>Ascidiacea</taxon>
        <taxon>Phlebobranchia</taxon>
        <taxon>Ascidiidae</taxon>
        <taxon>Phallusia</taxon>
    </lineage>
</organism>
<keyword evidence="4" id="KW-0597">Phosphoprotein</keyword>
<evidence type="ECO:0000256" key="3">
    <source>
        <dbReference type="ARBA" id="ARBA00022490"/>
    </source>
</evidence>
<dbReference type="EMBL" id="LR788001">
    <property type="protein sequence ID" value="CAB3263863.1"/>
    <property type="molecule type" value="mRNA"/>
</dbReference>
<evidence type="ECO:0000256" key="1">
    <source>
        <dbReference type="ARBA" id="ARBA00004496"/>
    </source>
</evidence>
<sequence>MFRSAFDDDPFFQDPFREMHQMMSPVPQRNYITAGRRHTEPHMAMSPFGMFGNMGFGNMFSRMDAMMNGMQSQMQMMQSGAGMPSSGQSFHSSFTSISYGGGDGQPKVYQSSSSTKVGPNGVSVFDNELLFNVLTFNYSFRSKKLKKVNENSVTGLQKMAIGHHIGERAHVIEKSQNSRTGEKEESQEFVNIEEGTQSLKRNHTMCTQVTRNAEHVPKSNGDVVALGEARAIMS</sequence>
<dbReference type="AlphaFoldDB" id="A0A6F9DLM2"/>
<evidence type="ECO:0000256" key="4">
    <source>
        <dbReference type="ARBA" id="ARBA00022553"/>
    </source>
</evidence>